<gene>
    <name evidence="1" type="ORF">AVDCRST_MAG54-2790</name>
</gene>
<name>A0A6J4J2E6_9PSEU</name>
<feature type="non-terminal residue" evidence="1">
    <location>
        <position position="1"/>
    </location>
</feature>
<dbReference type="AlphaFoldDB" id="A0A6J4J2E6"/>
<dbReference type="EMBL" id="CADCTH010000354">
    <property type="protein sequence ID" value="CAA9267233.1"/>
    <property type="molecule type" value="Genomic_DNA"/>
</dbReference>
<reference evidence="1" key="1">
    <citation type="submission" date="2020-02" db="EMBL/GenBank/DDBJ databases">
        <authorList>
            <person name="Meier V. D."/>
        </authorList>
    </citation>
    <scope>NUCLEOTIDE SEQUENCE</scope>
    <source>
        <strain evidence="1">AVDCRST_MAG54</strain>
    </source>
</reference>
<organism evidence="1">
    <name type="scientific">uncultured Actinomycetospora sp</name>
    <dbReference type="NCBI Taxonomy" id="1135996"/>
    <lineage>
        <taxon>Bacteria</taxon>
        <taxon>Bacillati</taxon>
        <taxon>Actinomycetota</taxon>
        <taxon>Actinomycetes</taxon>
        <taxon>Pseudonocardiales</taxon>
        <taxon>Pseudonocardiaceae</taxon>
        <taxon>Actinomycetospora</taxon>
        <taxon>environmental samples</taxon>
    </lineage>
</organism>
<evidence type="ECO:0000313" key="1">
    <source>
        <dbReference type="EMBL" id="CAA9267233.1"/>
    </source>
</evidence>
<sequence length="50" mass="5440">PRGSVDGDYYIPQFSADGRTVSYRFCTGNDTDTNNDFLVSGACVTTRPTT</sequence>
<proteinExistence type="predicted"/>
<accession>A0A6J4J2E6</accession>
<protein>
    <submittedName>
        <fullName evidence="1">Uncharacterized protein</fullName>
    </submittedName>
</protein>